<proteinExistence type="predicted"/>
<organism evidence="2 3">
    <name type="scientific">Merluccius polli</name>
    <name type="common">Benguela hake</name>
    <name type="synonym">Merluccius cadenati</name>
    <dbReference type="NCBI Taxonomy" id="89951"/>
    <lineage>
        <taxon>Eukaryota</taxon>
        <taxon>Metazoa</taxon>
        <taxon>Chordata</taxon>
        <taxon>Craniata</taxon>
        <taxon>Vertebrata</taxon>
        <taxon>Euteleostomi</taxon>
        <taxon>Actinopterygii</taxon>
        <taxon>Neopterygii</taxon>
        <taxon>Teleostei</taxon>
        <taxon>Neoteleostei</taxon>
        <taxon>Acanthomorphata</taxon>
        <taxon>Zeiogadaria</taxon>
        <taxon>Gadariae</taxon>
        <taxon>Gadiformes</taxon>
        <taxon>Gadoidei</taxon>
        <taxon>Merlucciidae</taxon>
        <taxon>Merluccius</taxon>
    </lineage>
</organism>
<evidence type="ECO:0000313" key="2">
    <source>
        <dbReference type="EMBL" id="KAK0136978.1"/>
    </source>
</evidence>
<keyword evidence="3" id="KW-1185">Reference proteome</keyword>
<accession>A0AA47MB08</accession>
<evidence type="ECO:0000259" key="1">
    <source>
        <dbReference type="PROSITE" id="PS00028"/>
    </source>
</evidence>
<evidence type="ECO:0000313" key="3">
    <source>
        <dbReference type="Proteomes" id="UP001174136"/>
    </source>
</evidence>
<dbReference type="EMBL" id="JAOPHQ010005119">
    <property type="protein sequence ID" value="KAK0136978.1"/>
    <property type="molecule type" value="Genomic_DNA"/>
</dbReference>
<sequence>MGCGCCHSNPLGWDSDLAAILLHLLPPTAKGKKTSVKISVTEAADRVIKFMKVCGDEHSLTELDQHSPSSFALEKRRVVFISFPGPEGHSLHGTDSCGRPCTTYIHSTTMYGIDVGTAKESPRVKEIRKFEHLKFRHALYPGRTLRLKCGEHGCSSVFYTYCGFKKHLLRVHGDCVASGSVDNLDSETMFVFLIHYQVQILPSVTQLLLKKGKLLDMCSSIIAQVQASGVSESTVQSLVGSMEELVNDVHVQAQDAVLKCHPSEVTEQAVDKVKDCFEQLENPFLLLISTGDFSRDPANPAASQRYAAVTRPVEIDAGQRTQPFRGAYVPGGNPVLLVNTETKRQRYFEKKCKMVEPVEHVLGECYYVKDQILVYTVNFQSMTNSCMYLFWELLSQCLPTGNSATVSSK</sequence>
<name>A0AA47MB08_MERPO</name>
<dbReference type="Proteomes" id="UP001174136">
    <property type="component" value="Unassembled WGS sequence"/>
</dbReference>
<dbReference type="PROSITE" id="PS00028">
    <property type="entry name" value="ZINC_FINGER_C2H2_1"/>
    <property type="match status" value="1"/>
</dbReference>
<reference evidence="2" key="1">
    <citation type="journal article" date="2023" name="Front. Mar. Sci.">
        <title>A new Merluccius polli reference genome to investigate the effects of global change in West African waters.</title>
        <authorList>
            <person name="Mateo J.L."/>
            <person name="Blanco-Fernandez C."/>
            <person name="Garcia-Vazquez E."/>
            <person name="Machado-Schiaffino G."/>
        </authorList>
    </citation>
    <scope>NUCLEOTIDE SEQUENCE</scope>
    <source>
        <strain evidence="2">C29</strain>
        <tissue evidence="2">Fin</tissue>
    </source>
</reference>
<comment type="caution">
    <text evidence="2">The sequence shown here is derived from an EMBL/GenBank/DDBJ whole genome shotgun (WGS) entry which is preliminary data.</text>
</comment>
<gene>
    <name evidence="2" type="ORF">N1851_026844</name>
</gene>
<feature type="domain" description="C2H2-type" evidence="1">
    <location>
        <begin position="149"/>
        <end position="172"/>
    </location>
</feature>
<protein>
    <recommendedName>
        <fullName evidence="1">C2H2-type domain-containing protein</fullName>
    </recommendedName>
</protein>
<dbReference type="AlphaFoldDB" id="A0AA47MB08"/>
<dbReference type="InterPro" id="IPR013087">
    <property type="entry name" value="Znf_C2H2_type"/>
</dbReference>